<dbReference type="Proteomes" id="UP000027178">
    <property type="component" value="Unassembled WGS sequence"/>
</dbReference>
<dbReference type="HOGENOM" id="CLU_2585056_0_0_11"/>
<dbReference type="EMBL" id="JNBY01000073">
    <property type="protein sequence ID" value="KDN86254.1"/>
    <property type="molecule type" value="Genomic_DNA"/>
</dbReference>
<sequence>MLTAGVPRGSCEDVRPGEVYETDLAVVLIGRTEARRLPAGQACDLALRVTPVEFRLARPLGARVVLGLDDGRPQTLPADR</sequence>
<dbReference type="AlphaFoldDB" id="A0A066Z1Z7"/>
<protein>
    <submittedName>
        <fullName evidence="1">Uncharacterized protein</fullName>
    </submittedName>
</protein>
<comment type="caution">
    <text evidence="1">The sequence shown here is derived from an EMBL/GenBank/DDBJ whole genome shotgun (WGS) entry which is preliminary data.</text>
</comment>
<organism evidence="1 2">
    <name type="scientific">Kitasatospora cheerisanensis KCTC 2395</name>
    <dbReference type="NCBI Taxonomy" id="1348663"/>
    <lineage>
        <taxon>Bacteria</taxon>
        <taxon>Bacillati</taxon>
        <taxon>Actinomycetota</taxon>
        <taxon>Actinomycetes</taxon>
        <taxon>Kitasatosporales</taxon>
        <taxon>Streptomycetaceae</taxon>
        <taxon>Kitasatospora</taxon>
    </lineage>
</organism>
<dbReference type="PATRIC" id="fig|1348663.4.peg.2000"/>
<name>A0A066Z1Z7_9ACTN</name>
<dbReference type="RefSeq" id="WP_035861461.1">
    <property type="nucleotide sequence ID" value="NZ_KK853997.1"/>
</dbReference>
<gene>
    <name evidence="1" type="ORF">KCH_20710</name>
</gene>
<keyword evidence="2" id="KW-1185">Reference proteome</keyword>
<dbReference type="OrthoDB" id="4307068at2"/>
<reference evidence="1 2" key="1">
    <citation type="submission" date="2014-05" db="EMBL/GenBank/DDBJ databases">
        <title>Draft Genome Sequence of Kitasatospora cheerisanensis KCTC 2395.</title>
        <authorList>
            <person name="Nam D.H."/>
        </authorList>
    </citation>
    <scope>NUCLEOTIDE SEQUENCE [LARGE SCALE GENOMIC DNA]</scope>
    <source>
        <strain evidence="1 2">KCTC 2395</strain>
    </source>
</reference>
<evidence type="ECO:0000313" key="1">
    <source>
        <dbReference type="EMBL" id="KDN86254.1"/>
    </source>
</evidence>
<proteinExistence type="predicted"/>
<evidence type="ECO:0000313" key="2">
    <source>
        <dbReference type="Proteomes" id="UP000027178"/>
    </source>
</evidence>
<accession>A0A066Z1Z7</accession>